<proteinExistence type="predicted"/>
<dbReference type="Proteomes" id="UP000027138">
    <property type="component" value="Unassembled WGS sequence"/>
</dbReference>
<name>A0A067K1Z7_JATCU</name>
<evidence type="ECO:0000313" key="1">
    <source>
        <dbReference type="EMBL" id="KDP26270.1"/>
    </source>
</evidence>
<accession>A0A067K1Z7</accession>
<keyword evidence="2" id="KW-1185">Reference proteome</keyword>
<organism evidence="1 2">
    <name type="scientific">Jatropha curcas</name>
    <name type="common">Barbados nut</name>
    <dbReference type="NCBI Taxonomy" id="180498"/>
    <lineage>
        <taxon>Eukaryota</taxon>
        <taxon>Viridiplantae</taxon>
        <taxon>Streptophyta</taxon>
        <taxon>Embryophyta</taxon>
        <taxon>Tracheophyta</taxon>
        <taxon>Spermatophyta</taxon>
        <taxon>Magnoliopsida</taxon>
        <taxon>eudicotyledons</taxon>
        <taxon>Gunneridae</taxon>
        <taxon>Pentapetalae</taxon>
        <taxon>rosids</taxon>
        <taxon>fabids</taxon>
        <taxon>Malpighiales</taxon>
        <taxon>Euphorbiaceae</taxon>
        <taxon>Crotonoideae</taxon>
        <taxon>Jatropheae</taxon>
        <taxon>Jatropha</taxon>
    </lineage>
</organism>
<protein>
    <submittedName>
        <fullName evidence="1">Uncharacterized protein</fullName>
    </submittedName>
</protein>
<reference evidence="1 2" key="1">
    <citation type="journal article" date="2014" name="PLoS ONE">
        <title>Global Analysis of Gene Expression Profiles in Physic Nut (Jatropha curcas L.) Seedlings Exposed to Salt Stress.</title>
        <authorList>
            <person name="Zhang L."/>
            <person name="Zhang C."/>
            <person name="Wu P."/>
            <person name="Chen Y."/>
            <person name="Li M."/>
            <person name="Jiang H."/>
            <person name="Wu G."/>
        </authorList>
    </citation>
    <scope>NUCLEOTIDE SEQUENCE [LARGE SCALE GENOMIC DNA]</scope>
    <source>
        <strain evidence="2">cv. GZQX0401</strain>
        <tissue evidence="1">Young leaves</tissue>
    </source>
</reference>
<sequence>MEVLYRYRSKKKEHDCAISSMPVPDSGSPGHEICPRPRNTGMLVSQLAHPCWPLEVLARPCNGKHTSADETVKNQVPARLCRLLH</sequence>
<dbReference type="EMBL" id="KK914910">
    <property type="protein sequence ID" value="KDP26270.1"/>
    <property type="molecule type" value="Genomic_DNA"/>
</dbReference>
<dbReference type="AlphaFoldDB" id="A0A067K1Z7"/>
<evidence type="ECO:0000313" key="2">
    <source>
        <dbReference type="Proteomes" id="UP000027138"/>
    </source>
</evidence>
<gene>
    <name evidence="1" type="ORF">JCGZ_22679</name>
</gene>